<keyword evidence="4 15" id="KW-0109">Calcium transport</keyword>
<proteinExistence type="inferred from homology"/>
<evidence type="ECO:0000256" key="6">
    <source>
        <dbReference type="ARBA" id="ARBA00022692"/>
    </source>
</evidence>
<keyword evidence="12" id="KW-0472">Membrane</keyword>
<keyword evidence="7 15" id="KW-0999">Mitochondrion inner membrane</keyword>
<evidence type="ECO:0000256" key="9">
    <source>
        <dbReference type="ARBA" id="ARBA00022989"/>
    </source>
</evidence>
<evidence type="ECO:0000256" key="12">
    <source>
        <dbReference type="ARBA" id="ARBA00023136"/>
    </source>
</evidence>
<feature type="domain" description="Calcium uniporter protein C-terminal" evidence="16">
    <location>
        <begin position="207"/>
        <end position="281"/>
    </location>
</feature>
<dbReference type="AlphaFoldDB" id="A0A3P7I9N9"/>
<comment type="catalytic activity">
    <reaction evidence="14">
        <text>Ca(2+)(in) = Ca(2+)(out)</text>
        <dbReference type="Rhea" id="RHEA:29671"/>
        <dbReference type="ChEBI" id="CHEBI:29108"/>
    </reaction>
</comment>
<keyword evidence="9" id="KW-1133">Transmembrane helix</keyword>
<evidence type="ECO:0000256" key="15">
    <source>
        <dbReference type="RuleBase" id="RU367035"/>
    </source>
</evidence>
<keyword evidence="3 15" id="KW-0813">Transport</keyword>
<dbReference type="STRING" id="334426.A0A3P7I9N9"/>
<evidence type="ECO:0000256" key="1">
    <source>
        <dbReference type="ARBA" id="ARBA00004448"/>
    </source>
</evidence>
<dbReference type="PANTHER" id="PTHR13462:SF10">
    <property type="entry name" value="CALCIUM UNIPORTER PROTEIN, MITOCHONDRIAL"/>
    <property type="match status" value="1"/>
</dbReference>
<evidence type="ECO:0000256" key="11">
    <source>
        <dbReference type="ARBA" id="ARBA00023128"/>
    </source>
</evidence>
<evidence type="ECO:0000313" key="17">
    <source>
        <dbReference type="EMBL" id="VDM64723.1"/>
    </source>
</evidence>
<evidence type="ECO:0000256" key="7">
    <source>
        <dbReference type="ARBA" id="ARBA00022792"/>
    </source>
</evidence>
<evidence type="ECO:0000256" key="8">
    <source>
        <dbReference type="ARBA" id="ARBA00022837"/>
    </source>
</evidence>
<accession>A0A3P7I9N9</accession>
<dbReference type="Proteomes" id="UP000267027">
    <property type="component" value="Unassembled WGS sequence"/>
</dbReference>
<reference evidence="17 18" key="1">
    <citation type="submission" date="2018-11" db="EMBL/GenBank/DDBJ databases">
        <authorList>
            <consortium name="Pathogen Informatics"/>
        </authorList>
    </citation>
    <scope>NUCLEOTIDE SEQUENCE [LARGE SCALE GENOMIC DNA]</scope>
    <source>
        <strain evidence="17 18">Costa Rica</strain>
    </source>
</reference>
<evidence type="ECO:0000256" key="5">
    <source>
        <dbReference type="ARBA" id="ARBA00022673"/>
    </source>
</evidence>
<dbReference type="GO" id="GO:0036444">
    <property type="term" value="P:calcium import into the mitochondrion"/>
    <property type="evidence" value="ECO:0007669"/>
    <property type="project" value="TreeGrafter"/>
</dbReference>
<keyword evidence="13 15" id="KW-0407">Ion channel</keyword>
<dbReference type="InterPro" id="IPR006769">
    <property type="entry name" value="MCU_C"/>
</dbReference>
<dbReference type="OrthoDB" id="278338at2759"/>
<dbReference type="EMBL" id="UYYA01005530">
    <property type="protein sequence ID" value="VDM64723.1"/>
    <property type="molecule type" value="Genomic_DNA"/>
</dbReference>
<gene>
    <name evidence="17" type="ORF">ACOC_LOCUS13138</name>
</gene>
<comment type="subcellular location">
    <subcellularLocation>
        <location evidence="1 15">Mitochondrion inner membrane</location>
        <topology evidence="1 15">Multi-pass membrane protein</topology>
    </subcellularLocation>
</comment>
<evidence type="ECO:0000256" key="14">
    <source>
        <dbReference type="ARBA" id="ARBA00036634"/>
    </source>
</evidence>
<evidence type="ECO:0000256" key="3">
    <source>
        <dbReference type="ARBA" id="ARBA00022448"/>
    </source>
</evidence>
<sequence length="358" mass="41494">MLFQFCHFNSSSQPSNSSITVRFERGLPILNIPLPSRQEPCQFSLRPLTDNVGGFCEQLQHEDRGLDHVALYTKGMIPLRNKGNLFFWTYGVRIATSTSIEHLLQFGSFRLRLNDKYYDVTISAENLNYDSSSDMERRLIQQLEKAESELRPLHEKKLRIERDCDAHAERVMWAGFAAMGIQTGECADKPVSYFEISHILNQKSLILFSIFARLTWWEYSWDIMEPVTYFATYSTVIATFGYFLYTRQPFEYPSVRERVMTKQFYKRAVKEGFDIERYNSLVTEVCPSYPKLLASVSTFSGVLLIDISKVESVRKQLARIRDPLFQHLPVSYLTKLDDVLSKSSVETTKHSSDSHSFQ</sequence>
<evidence type="ECO:0000259" key="16">
    <source>
        <dbReference type="Pfam" id="PF04678"/>
    </source>
</evidence>
<dbReference type="PANTHER" id="PTHR13462">
    <property type="entry name" value="CALCIUM UNIPORTER PROTEIN, MITOCHONDRIAL"/>
    <property type="match status" value="1"/>
</dbReference>
<keyword evidence="10 15" id="KW-0406">Ion transport</keyword>
<evidence type="ECO:0000256" key="2">
    <source>
        <dbReference type="ARBA" id="ARBA00005653"/>
    </source>
</evidence>
<keyword evidence="8 15" id="KW-0106">Calcium</keyword>
<protein>
    <recommendedName>
        <fullName evidence="15">Calcium uniporter protein</fullName>
    </recommendedName>
</protein>
<keyword evidence="6" id="KW-0812">Transmembrane</keyword>
<organism evidence="17 18">
    <name type="scientific">Angiostrongylus costaricensis</name>
    <name type="common">Nematode worm</name>
    <dbReference type="NCBI Taxonomy" id="334426"/>
    <lineage>
        <taxon>Eukaryota</taxon>
        <taxon>Metazoa</taxon>
        <taxon>Ecdysozoa</taxon>
        <taxon>Nematoda</taxon>
        <taxon>Chromadorea</taxon>
        <taxon>Rhabditida</taxon>
        <taxon>Rhabditina</taxon>
        <taxon>Rhabditomorpha</taxon>
        <taxon>Strongyloidea</taxon>
        <taxon>Metastrongylidae</taxon>
        <taxon>Angiostrongylus</taxon>
    </lineage>
</organism>
<feature type="domain" description="Calcium uniporter protein C-terminal" evidence="16">
    <location>
        <begin position="121"/>
        <end position="184"/>
    </location>
</feature>
<comment type="function">
    <text evidence="15">Mitochondrial inner membrane calcium uniporter that mediates calcium uptake into mitochondria. Mitochondrial calcium homeostasis plays key roles in cellular physiology and regulates cell bioenergetics, cytoplasmic calcium signals and activation of cell death pathways.</text>
</comment>
<keyword evidence="18" id="KW-1185">Reference proteome</keyword>
<dbReference type="GO" id="GO:0051560">
    <property type="term" value="P:mitochondrial calcium ion homeostasis"/>
    <property type="evidence" value="ECO:0007669"/>
    <property type="project" value="UniProtKB-UniRule"/>
</dbReference>
<name>A0A3P7I9N9_ANGCS</name>
<keyword evidence="11 15" id="KW-0496">Mitochondrion</keyword>
<keyword evidence="5 15" id="KW-0107">Calcium channel</keyword>
<dbReference type="InterPro" id="IPR039055">
    <property type="entry name" value="MCU_fam"/>
</dbReference>
<evidence type="ECO:0000313" key="18">
    <source>
        <dbReference type="Proteomes" id="UP000267027"/>
    </source>
</evidence>
<comment type="similarity">
    <text evidence="2 15">Belongs to the MCU (TC 1.A.77) family.</text>
</comment>
<evidence type="ECO:0000256" key="13">
    <source>
        <dbReference type="ARBA" id="ARBA00023303"/>
    </source>
</evidence>
<dbReference type="GO" id="GO:0005262">
    <property type="term" value="F:calcium channel activity"/>
    <property type="evidence" value="ECO:0007669"/>
    <property type="project" value="UniProtKB-UniRule"/>
</dbReference>
<dbReference type="Pfam" id="PF04678">
    <property type="entry name" value="MCU"/>
    <property type="match status" value="2"/>
</dbReference>
<evidence type="ECO:0000256" key="4">
    <source>
        <dbReference type="ARBA" id="ARBA00022568"/>
    </source>
</evidence>
<comment type="domain">
    <text evidence="15">The selectivity filter, in which calcium ions are arranged in single file, is composed of two acidic rings separated by one helical turn along the central axis of the channel pore.</text>
</comment>
<dbReference type="GO" id="GO:1990246">
    <property type="term" value="C:uniplex complex"/>
    <property type="evidence" value="ECO:0007669"/>
    <property type="project" value="TreeGrafter"/>
</dbReference>
<dbReference type="GO" id="GO:0015292">
    <property type="term" value="F:uniporter activity"/>
    <property type="evidence" value="ECO:0007669"/>
    <property type="project" value="UniProtKB-UniRule"/>
</dbReference>
<evidence type="ECO:0000256" key="10">
    <source>
        <dbReference type="ARBA" id="ARBA00023065"/>
    </source>
</evidence>